<dbReference type="InterPro" id="IPR006805">
    <property type="entry name" value="Anth_synth_I_N"/>
</dbReference>
<dbReference type="PANTHER" id="PTHR11236:SF50">
    <property type="entry name" value="AMINODEOXYCHORISMATE SYNTHASE COMPONENT 1"/>
    <property type="match status" value="1"/>
</dbReference>
<evidence type="ECO:0000313" key="6">
    <source>
        <dbReference type="EMBL" id="RUO33115.1"/>
    </source>
</evidence>
<evidence type="ECO:0000256" key="1">
    <source>
        <dbReference type="ARBA" id="ARBA00013139"/>
    </source>
</evidence>
<feature type="region of interest" description="Disordered" evidence="3">
    <location>
        <begin position="267"/>
        <end position="288"/>
    </location>
</feature>
<dbReference type="GO" id="GO:0009396">
    <property type="term" value="P:folic acid-containing compound biosynthetic process"/>
    <property type="evidence" value="ECO:0007669"/>
    <property type="project" value="InterPro"/>
</dbReference>
<organism evidence="6 7">
    <name type="scientific">Aliidiomarina soli</name>
    <dbReference type="NCBI Taxonomy" id="1928574"/>
    <lineage>
        <taxon>Bacteria</taxon>
        <taxon>Pseudomonadati</taxon>
        <taxon>Pseudomonadota</taxon>
        <taxon>Gammaproteobacteria</taxon>
        <taxon>Alteromonadales</taxon>
        <taxon>Idiomarinaceae</taxon>
        <taxon>Aliidiomarina</taxon>
    </lineage>
</organism>
<keyword evidence="2" id="KW-0808">Transferase</keyword>
<protein>
    <recommendedName>
        <fullName evidence="1">aminodeoxychorismate synthase</fullName>
        <ecNumber evidence="1">2.6.1.85</ecNumber>
    </recommendedName>
</protein>
<feature type="domain" description="Anthranilate synthase component I N-terminal" evidence="5">
    <location>
        <begin position="19"/>
        <end position="153"/>
    </location>
</feature>
<reference evidence="6 7" key="1">
    <citation type="journal article" date="2011" name="Front. Microbiol.">
        <title>Genomic signatures of strain selection and enhancement in Bacillus atrophaeus var. globigii, a historical biowarfare simulant.</title>
        <authorList>
            <person name="Gibbons H.S."/>
            <person name="Broomall S.M."/>
            <person name="McNew L.A."/>
            <person name="Daligault H."/>
            <person name="Chapman C."/>
            <person name="Bruce D."/>
            <person name="Karavis M."/>
            <person name="Krepps M."/>
            <person name="McGregor P.A."/>
            <person name="Hong C."/>
            <person name="Park K.H."/>
            <person name="Akmal A."/>
            <person name="Feldman A."/>
            <person name="Lin J.S."/>
            <person name="Chang W.E."/>
            <person name="Higgs B.W."/>
            <person name="Demirev P."/>
            <person name="Lindquist J."/>
            <person name="Liem A."/>
            <person name="Fochler E."/>
            <person name="Read T.D."/>
            <person name="Tapia R."/>
            <person name="Johnson S."/>
            <person name="Bishop-Lilly K.A."/>
            <person name="Detter C."/>
            <person name="Han C."/>
            <person name="Sozhamannan S."/>
            <person name="Rosenzweig C.N."/>
            <person name="Skowronski E.W."/>
        </authorList>
    </citation>
    <scope>NUCLEOTIDE SEQUENCE [LARGE SCALE GENOMIC DNA]</scope>
    <source>
        <strain evidence="6 7">Y4G10-17</strain>
    </source>
</reference>
<evidence type="ECO:0000259" key="4">
    <source>
        <dbReference type="Pfam" id="PF00425"/>
    </source>
</evidence>
<dbReference type="Pfam" id="PF04715">
    <property type="entry name" value="Anth_synt_I_N"/>
    <property type="match status" value="1"/>
</dbReference>
<name>A0A432WH84_9GAMM</name>
<dbReference type="EMBL" id="PIPO01000003">
    <property type="protein sequence ID" value="RUO33115.1"/>
    <property type="molecule type" value="Genomic_DNA"/>
</dbReference>
<dbReference type="EC" id="2.6.1.85" evidence="1"/>
<dbReference type="GO" id="GO:0046820">
    <property type="term" value="F:4-amino-4-deoxychorismate synthase activity"/>
    <property type="evidence" value="ECO:0007669"/>
    <property type="project" value="UniProtKB-EC"/>
</dbReference>
<sequence length="467" mass="51430">MPLSSLSNVVLSREVPYSDWSDTLALFTPFSREPWALLLDSSASVHPNSRYDILLRQPLQQLSASVEELRQQGLDPFEKLQQQLSAQADYKGEHDLPFTGGAAGYFAYDLGRLLESIDSPDAGSASSDINLPDIALGFYQHALIIDHQEQRSFVLAPADQLEHYEAFWKPPHALGQFDFSLSSAWQSNMTRPAYLAKIKHIHQHLRAGNCYQINLAQRFSASYQGDEWLAYKALREANRAPFSAFMRLPDGAILSLSPERFLQTDATGAVQTKPIKGTRPRSNDPRTDTLQRQQLAASAKDQAENLMIVDLLRNDLSRTCLPGSVKVPALFAIESFNAVHHLVSTVVGQLATPLQSIELLRAAFPGGSITGAPKISAMRIIDSLEPHRRSVYCGSIGYINKDGSSDTNIAIRTLVAAQGHLHCWAGGGIVMDSVAADEYQETFDKVQRILPVLTSMGQADQVSRGDD</sequence>
<dbReference type="Pfam" id="PF00425">
    <property type="entry name" value="Chorismate_bind"/>
    <property type="match status" value="1"/>
</dbReference>
<dbReference type="InterPro" id="IPR019999">
    <property type="entry name" value="Anth_synth_I-like"/>
</dbReference>
<accession>A0A432WH84</accession>
<dbReference type="Proteomes" id="UP000287823">
    <property type="component" value="Unassembled WGS sequence"/>
</dbReference>
<dbReference type="InterPro" id="IPR015890">
    <property type="entry name" value="Chorismate_C"/>
</dbReference>
<dbReference type="InterPro" id="IPR005802">
    <property type="entry name" value="ADC_synth_comp_1"/>
</dbReference>
<dbReference type="InterPro" id="IPR005801">
    <property type="entry name" value="ADC_synthase"/>
</dbReference>
<dbReference type="RefSeq" id="WP_126798841.1">
    <property type="nucleotide sequence ID" value="NZ_PIPO01000003.1"/>
</dbReference>
<dbReference type="SUPFAM" id="SSF56322">
    <property type="entry name" value="ADC synthase"/>
    <property type="match status" value="1"/>
</dbReference>
<evidence type="ECO:0000259" key="5">
    <source>
        <dbReference type="Pfam" id="PF04715"/>
    </source>
</evidence>
<feature type="domain" description="Chorismate-utilising enzyme C-terminal" evidence="4">
    <location>
        <begin position="192"/>
        <end position="445"/>
    </location>
</feature>
<dbReference type="AlphaFoldDB" id="A0A432WH84"/>
<evidence type="ECO:0000256" key="3">
    <source>
        <dbReference type="SAM" id="MobiDB-lite"/>
    </source>
</evidence>
<dbReference type="NCBIfam" id="TIGR00553">
    <property type="entry name" value="pabB"/>
    <property type="match status" value="1"/>
</dbReference>
<keyword evidence="7" id="KW-1185">Reference proteome</keyword>
<proteinExistence type="predicted"/>
<comment type="caution">
    <text evidence="6">The sequence shown here is derived from an EMBL/GenBank/DDBJ whole genome shotgun (WGS) entry which is preliminary data.</text>
</comment>
<dbReference type="PANTHER" id="PTHR11236">
    <property type="entry name" value="AMINOBENZOATE/ANTHRANILATE SYNTHASE"/>
    <property type="match status" value="1"/>
</dbReference>
<dbReference type="GO" id="GO:0000162">
    <property type="term" value="P:L-tryptophan biosynthetic process"/>
    <property type="evidence" value="ECO:0007669"/>
    <property type="project" value="TreeGrafter"/>
</dbReference>
<gene>
    <name evidence="6" type="primary">pabB</name>
    <name evidence="6" type="ORF">CWE14_07750</name>
</gene>
<dbReference type="Gene3D" id="3.60.120.10">
    <property type="entry name" value="Anthranilate synthase"/>
    <property type="match status" value="1"/>
</dbReference>
<evidence type="ECO:0000313" key="7">
    <source>
        <dbReference type="Proteomes" id="UP000287823"/>
    </source>
</evidence>
<dbReference type="PRINTS" id="PR00095">
    <property type="entry name" value="ANTSNTHASEI"/>
</dbReference>
<evidence type="ECO:0000256" key="2">
    <source>
        <dbReference type="ARBA" id="ARBA00022679"/>
    </source>
</evidence>